<name>A0A818V9G5_9BILA</name>
<protein>
    <recommendedName>
        <fullName evidence="3">F-box domain-containing protein</fullName>
    </recommendedName>
</protein>
<evidence type="ECO:0000313" key="2">
    <source>
        <dbReference type="Proteomes" id="UP000663874"/>
    </source>
</evidence>
<evidence type="ECO:0008006" key="3">
    <source>
        <dbReference type="Google" id="ProtNLM"/>
    </source>
</evidence>
<comment type="caution">
    <text evidence="1">The sequence shown here is derived from an EMBL/GenBank/DDBJ whole genome shotgun (WGS) entry which is preliminary data.</text>
</comment>
<organism evidence="1 2">
    <name type="scientific">Rotaria sordida</name>
    <dbReference type="NCBI Taxonomy" id="392033"/>
    <lineage>
        <taxon>Eukaryota</taxon>
        <taxon>Metazoa</taxon>
        <taxon>Spiralia</taxon>
        <taxon>Gnathifera</taxon>
        <taxon>Rotifera</taxon>
        <taxon>Eurotatoria</taxon>
        <taxon>Bdelloidea</taxon>
        <taxon>Philodinida</taxon>
        <taxon>Philodinidae</taxon>
        <taxon>Rotaria</taxon>
    </lineage>
</organism>
<proteinExistence type="predicted"/>
<reference evidence="1" key="1">
    <citation type="submission" date="2021-02" db="EMBL/GenBank/DDBJ databases">
        <authorList>
            <person name="Nowell W R."/>
        </authorList>
    </citation>
    <scope>NUCLEOTIDE SEQUENCE</scope>
</reference>
<evidence type="ECO:0000313" key="1">
    <source>
        <dbReference type="EMBL" id="CAF3711872.1"/>
    </source>
</evidence>
<dbReference type="EMBL" id="CAJOBE010001071">
    <property type="protein sequence ID" value="CAF3711872.1"/>
    <property type="molecule type" value="Genomic_DNA"/>
</dbReference>
<dbReference type="InterPro" id="IPR036047">
    <property type="entry name" value="F-box-like_dom_sf"/>
</dbReference>
<dbReference type="SUPFAM" id="SSF81383">
    <property type="entry name" value="F-box domain"/>
    <property type="match status" value="1"/>
</dbReference>
<dbReference type="Proteomes" id="UP000663874">
    <property type="component" value="Unassembled WGS sequence"/>
</dbReference>
<gene>
    <name evidence="1" type="ORF">FNK824_LOCUS9879</name>
</gene>
<sequence length="156" mass="18306">MDKLCIRSYIKTRWLLGLTAAQVHDELIAGYRPGAVSYSTVTNRIKLHFQTHMFQVKRRLSNTESSKEETKKYRTTYDDKKIINCFENLSNELFYEIFDYLEGCDLFKAFSNLNSRFQAMVTSSSLRLKIDLRFHPEVILQYCSTCVVVPNKHRST</sequence>
<accession>A0A818V9G5</accession>
<dbReference type="AlphaFoldDB" id="A0A818V9G5"/>